<dbReference type="InterPro" id="IPR050425">
    <property type="entry name" value="NAD(P)_dehydrat-like"/>
</dbReference>
<dbReference type="AlphaFoldDB" id="A0AAI9EFX9"/>
<evidence type="ECO:0000256" key="2">
    <source>
        <dbReference type="ARBA" id="ARBA00023445"/>
    </source>
</evidence>
<name>A0AAI9EFX9_9PEZI</name>
<dbReference type="PANTHER" id="PTHR10366">
    <property type="entry name" value="NAD DEPENDENT EPIMERASE/DEHYDRATASE"/>
    <property type="match status" value="1"/>
</dbReference>
<dbReference type="GO" id="GO:0016616">
    <property type="term" value="F:oxidoreductase activity, acting on the CH-OH group of donors, NAD or NADP as acceptor"/>
    <property type="evidence" value="ECO:0007669"/>
    <property type="project" value="TreeGrafter"/>
</dbReference>
<protein>
    <submittedName>
        <fullName evidence="4">Aldehyde reductase 2</fullName>
    </submittedName>
</protein>
<dbReference type="PANTHER" id="PTHR10366:SF562">
    <property type="entry name" value="ALDEHYDE REDUCTASE II (AFU_ORTHOLOGUE AFUA_1G11360)"/>
    <property type="match status" value="1"/>
</dbReference>
<keyword evidence="5" id="KW-1185">Reference proteome</keyword>
<organism evidence="4 5">
    <name type="scientific">Lecanosticta acicola</name>
    <dbReference type="NCBI Taxonomy" id="111012"/>
    <lineage>
        <taxon>Eukaryota</taxon>
        <taxon>Fungi</taxon>
        <taxon>Dikarya</taxon>
        <taxon>Ascomycota</taxon>
        <taxon>Pezizomycotina</taxon>
        <taxon>Dothideomycetes</taxon>
        <taxon>Dothideomycetidae</taxon>
        <taxon>Mycosphaerellales</taxon>
        <taxon>Mycosphaerellaceae</taxon>
        <taxon>Lecanosticta</taxon>
    </lineage>
</organism>
<dbReference type="Proteomes" id="UP001296104">
    <property type="component" value="Unassembled WGS sequence"/>
</dbReference>
<dbReference type="EMBL" id="CAVMBE010000166">
    <property type="protein sequence ID" value="CAK4035003.1"/>
    <property type="molecule type" value="Genomic_DNA"/>
</dbReference>
<proteinExistence type="inferred from homology"/>
<dbReference type="Pfam" id="PF01370">
    <property type="entry name" value="Epimerase"/>
    <property type="match status" value="1"/>
</dbReference>
<gene>
    <name evidence="4" type="ORF">LECACI_7A010161</name>
</gene>
<evidence type="ECO:0000259" key="3">
    <source>
        <dbReference type="Pfam" id="PF01370"/>
    </source>
</evidence>
<dbReference type="InterPro" id="IPR036291">
    <property type="entry name" value="NAD(P)-bd_dom_sf"/>
</dbReference>
<keyword evidence="1" id="KW-0560">Oxidoreductase</keyword>
<comment type="similarity">
    <text evidence="2">Belongs to the NAD(P)-dependent epimerase/dehydratase family. Dihydroflavonol-4-reductase subfamily.</text>
</comment>
<comment type="caution">
    <text evidence="4">The sequence shown here is derived from an EMBL/GenBank/DDBJ whole genome shotgun (WGS) entry which is preliminary data.</text>
</comment>
<sequence>MQAISNLAAKLIGDKIHDVSLSHGSLILVTGASGYIGSHVVNEALAAGFRVRGTARTHAKAEHTKKIFGHNPNYSTAIAADFSHEGAFDEAVQEVDAVIHVASDTTFDPDPNKVVKPTVAGVLSILRSAAKTPSVKQFVLTSSSSAALLPHPNKEMTITADHWDQEALDLAWAPPPYNSDRAFPVYAASKTEAEKAFWKFVKDEKPHFVANAVLPNYNMGRILEHGSPGATGEGVRRVYRGEVPTTTPQYMIDVVDDARLHLIAAFDPSINNERIFAFNVPFNWTDIIHAIKQLRPNANTLPSPPENEGRDLSKVPNQLGAELLKKWYGQETGYKPLTQSIEENLEGIA</sequence>
<dbReference type="Gene3D" id="3.40.50.720">
    <property type="entry name" value="NAD(P)-binding Rossmann-like Domain"/>
    <property type="match status" value="1"/>
</dbReference>
<dbReference type="SUPFAM" id="SSF51735">
    <property type="entry name" value="NAD(P)-binding Rossmann-fold domains"/>
    <property type="match status" value="1"/>
</dbReference>
<reference evidence="4" key="1">
    <citation type="submission" date="2023-11" db="EMBL/GenBank/DDBJ databases">
        <authorList>
            <person name="Alioto T."/>
            <person name="Alioto T."/>
            <person name="Gomez Garrido J."/>
        </authorList>
    </citation>
    <scope>NUCLEOTIDE SEQUENCE</scope>
</reference>
<evidence type="ECO:0000313" key="5">
    <source>
        <dbReference type="Proteomes" id="UP001296104"/>
    </source>
</evidence>
<evidence type="ECO:0000313" key="4">
    <source>
        <dbReference type="EMBL" id="CAK4035003.1"/>
    </source>
</evidence>
<accession>A0AAI9EFX9</accession>
<evidence type="ECO:0000256" key="1">
    <source>
        <dbReference type="ARBA" id="ARBA00023002"/>
    </source>
</evidence>
<feature type="domain" description="NAD-dependent epimerase/dehydratase" evidence="3">
    <location>
        <begin position="27"/>
        <end position="154"/>
    </location>
</feature>
<dbReference type="InterPro" id="IPR001509">
    <property type="entry name" value="Epimerase_deHydtase"/>
</dbReference>